<evidence type="ECO:0000313" key="2">
    <source>
        <dbReference type="Proteomes" id="UP000250078"/>
    </source>
</evidence>
<keyword evidence="2" id="KW-1185">Reference proteome</keyword>
<organism evidence="1 2">
    <name type="scientific">Cenococcum geophilum 1.58</name>
    <dbReference type="NCBI Taxonomy" id="794803"/>
    <lineage>
        <taxon>Eukaryota</taxon>
        <taxon>Fungi</taxon>
        <taxon>Dikarya</taxon>
        <taxon>Ascomycota</taxon>
        <taxon>Pezizomycotina</taxon>
        <taxon>Dothideomycetes</taxon>
        <taxon>Pleosporomycetidae</taxon>
        <taxon>Gloniales</taxon>
        <taxon>Gloniaceae</taxon>
        <taxon>Cenococcum</taxon>
    </lineage>
</organism>
<gene>
    <name evidence="1" type="ORF">K441DRAFT_23715</name>
</gene>
<reference evidence="1 2" key="1">
    <citation type="journal article" date="2016" name="Nat. Commun.">
        <title>Ectomycorrhizal ecology is imprinted in the genome of the dominant symbiotic fungus Cenococcum geophilum.</title>
        <authorList>
            <consortium name="DOE Joint Genome Institute"/>
            <person name="Peter M."/>
            <person name="Kohler A."/>
            <person name="Ohm R.A."/>
            <person name="Kuo A."/>
            <person name="Krutzmann J."/>
            <person name="Morin E."/>
            <person name="Arend M."/>
            <person name="Barry K.W."/>
            <person name="Binder M."/>
            <person name="Choi C."/>
            <person name="Clum A."/>
            <person name="Copeland A."/>
            <person name="Grisel N."/>
            <person name="Haridas S."/>
            <person name="Kipfer T."/>
            <person name="LaButti K."/>
            <person name="Lindquist E."/>
            <person name="Lipzen A."/>
            <person name="Maire R."/>
            <person name="Meier B."/>
            <person name="Mihaltcheva S."/>
            <person name="Molinier V."/>
            <person name="Murat C."/>
            <person name="Poggeler S."/>
            <person name="Quandt C.A."/>
            <person name="Sperisen C."/>
            <person name="Tritt A."/>
            <person name="Tisserant E."/>
            <person name="Crous P.W."/>
            <person name="Henrissat B."/>
            <person name="Nehls U."/>
            <person name="Egli S."/>
            <person name="Spatafora J.W."/>
            <person name="Grigoriev I.V."/>
            <person name="Martin F.M."/>
        </authorList>
    </citation>
    <scope>NUCLEOTIDE SEQUENCE [LARGE SCALE GENOMIC DNA]</scope>
    <source>
        <strain evidence="1 2">1.58</strain>
    </source>
</reference>
<evidence type="ECO:0000313" key="1">
    <source>
        <dbReference type="EMBL" id="OCK86827.1"/>
    </source>
</evidence>
<protein>
    <submittedName>
        <fullName evidence="1">Uncharacterized protein</fullName>
    </submittedName>
</protein>
<dbReference type="EMBL" id="KV748284">
    <property type="protein sequence ID" value="OCK86827.1"/>
    <property type="molecule type" value="Genomic_DNA"/>
</dbReference>
<sequence length="118" mass="12699">MCMIAFATSTTDDYDFHSITTQIDKLSWYYNPSLTHVSCCLAVSLVTQYVGAVIARLASDMCGCKWPLVYSFIFTGALQISGIYCEALESFIAVRAVLGITTGGIYGNAVAIGLENCA</sequence>
<proteinExistence type="predicted"/>
<dbReference type="Proteomes" id="UP000250078">
    <property type="component" value="Unassembled WGS sequence"/>
</dbReference>
<name>A0ACC8EKU6_9PEZI</name>
<accession>A0ACC8EKU6</accession>